<evidence type="ECO:0000259" key="14">
    <source>
        <dbReference type="PROSITE" id="PS50868"/>
    </source>
</evidence>
<gene>
    <name evidence="16" type="ORF">SPPG_06324</name>
</gene>
<dbReference type="eggNOG" id="KOG4442">
    <property type="taxonomic scope" value="Eukaryota"/>
</dbReference>
<dbReference type="Gene3D" id="2.20.70.10">
    <property type="match status" value="1"/>
</dbReference>
<dbReference type="CDD" id="cd00201">
    <property type="entry name" value="WW"/>
    <property type="match status" value="1"/>
</dbReference>
<dbReference type="Pfam" id="PF08236">
    <property type="entry name" value="SRI"/>
    <property type="match status" value="1"/>
</dbReference>
<dbReference type="InterPro" id="IPR001214">
    <property type="entry name" value="SET_dom"/>
</dbReference>
<dbReference type="Pfam" id="PF17907">
    <property type="entry name" value="AWS"/>
    <property type="match status" value="1"/>
</dbReference>
<evidence type="ECO:0000259" key="13">
    <source>
        <dbReference type="PROSITE" id="PS50280"/>
    </source>
</evidence>
<evidence type="ECO:0000256" key="1">
    <source>
        <dbReference type="ARBA" id="ARBA00004123"/>
    </source>
</evidence>
<evidence type="ECO:0000256" key="4">
    <source>
        <dbReference type="ARBA" id="ARBA00022454"/>
    </source>
</evidence>
<evidence type="ECO:0000256" key="6">
    <source>
        <dbReference type="ARBA" id="ARBA00022679"/>
    </source>
</evidence>
<keyword evidence="4" id="KW-0158">Chromosome</keyword>
<dbReference type="InterPro" id="IPR044437">
    <property type="entry name" value="SETD2/Set2_SET"/>
</dbReference>
<dbReference type="InterPro" id="IPR006560">
    <property type="entry name" value="AWS_dom"/>
</dbReference>
<feature type="compositionally biased region" description="Polar residues" evidence="11">
    <location>
        <begin position="499"/>
        <end position="509"/>
    </location>
</feature>
<dbReference type="InterPro" id="IPR046341">
    <property type="entry name" value="SET_dom_sf"/>
</dbReference>
<dbReference type="SMART" id="SM00317">
    <property type="entry name" value="SET"/>
    <property type="match status" value="1"/>
</dbReference>
<feature type="compositionally biased region" description="Basic and acidic residues" evidence="11">
    <location>
        <begin position="511"/>
        <end position="522"/>
    </location>
</feature>
<dbReference type="RefSeq" id="XP_016606683.1">
    <property type="nucleotide sequence ID" value="XM_016754539.1"/>
</dbReference>
<dbReference type="PROSITE" id="PS51215">
    <property type="entry name" value="AWS"/>
    <property type="match status" value="1"/>
</dbReference>
<dbReference type="OMA" id="HHIVERE"/>
<dbReference type="InterPro" id="IPR013257">
    <property type="entry name" value="SRI"/>
</dbReference>
<feature type="domain" description="SET" evidence="13">
    <location>
        <begin position="166"/>
        <end position="283"/>
    </location>
</feature>
<reference evidence="16 17" key="1">
    <citation type="submission" date="2009-08" db="EMBL/GenBank/DDBJ databases">
        <title>The Genome Sequence of Spizellomyces punctatus strain DAOM BR117.</title>
        <authorList>
            <consortium name="The Broad Institute Genome Sequencing Platform"/>
            <person name="Russ C."/>
            <person name="Cuomo C."/>
            <person name="Shea T."/>
            <person name="Young S.K."/>
            <person name="Zeng Q."/>
            <person name="Koehrsen M."/>
            <person name="Haas B."/>
            <person name="Borodovsky M."/>
            <person name="Guigo R."/>
            <person name="Alvarado L."/>
            <person name="Berlin A."/>
            <person name="Bochicchio J."/>
            <person name="Borenstein D."/>
            <person name="Chapman S."/>
            <person name="Chen Z."/>
            <person name="Engels R."/>
            <person name="Freedman E."/>
            <person name="Gellesch M."/>
            <person name="Goldberg J."/>
            <person name="Griggs A."/>
            <person name="Gujja S."/>
            <person name="Heiman D."/>
            <person name="Hepburn T."/>
            <person name="Howarth C."/>
            <person name="Jen D."/>
            <person name="Larson L."/>
            <person name="Lewis B."/>
            <person name="Mehta T."/>
            <person name="Park D."/>
            <person name="Pearson M."/>
            <person name="Roberts A."/>
            <person name="Saif S."/>
            <person name="Shenoy N."/>
            <person name="Sisk P."/>
            <person name="Stolte C."/>
            <person name="Sykes S."/>
            <person name="Thomson T."/>
            <person name="Walk T."/>
            <person name="White J."/>
            <person name="Yandava C."/>
            <person name="Burger G."/>
            <person name="Gray M.W."/>
            <person name="Holland P.W.H."/>
            <person name="King N."/>
            <person name="Lang F.B.F."/>
            <person name="Roger A.J."/>
            <person name="Ruiz-Trillo I."/>
            <person name="Lander E."/>
            <person name="Nusbaum C."/>
        </authorList>
    </citation>
    <scope>NUCLEOTIDE SEQUENCE [LARGE SCALE GENOMIC DNA]</scope>
    <source>
        <strain evidence="16 17">DAOM BR117</strain>
    </source>
</reference>
<evidence type="ECO:0000256" key="10">
    <source>
        <dbReference type="ARBA" id="ARBA00023242"/>
    </source>
</evidence>
<dbReference type="SMART" id="SM00456">
    <property type="entry name" value="WW"/>
    <property type="match status" value="1"/>
</dbReference>
<feature type="domain" description="WW" evidence="12">
    <location>
        <begin position="641"/>
        <end position="674"/>
    </location>
</feature>
<dbReference type="GO" id="GO:0032259">
    <property type="term" value="P:methylation"/>
    <property type="evidence" value="ECO:0007669"/>
    <property type="project" value="UniProtKB-KW"/>
</dbReference>
<dbReference type="PANTHER" id="PTHR46711:SF1">
    <property type="entry name" value="HISTONE-LYSINE N-METHYLTRANSFERASE SETD2"/>
    <property type="match status" value="1"/>
</dbReference>
<organism evidence="16 17">
    <name type="scientific">Spizellomyces punctatus (strain DAOM BR117)</name>
    <dbReference type="NCBI Taxonomy" id="645134"/>
    <lineage>
        <taxon>Eukaryota</taxon>
        <taxon>Fungi</taxon>
        <taxon>Fungi incertae sedis</taxon>
        <taxon>Chytridiomycota</taxon>
        <taxon>Chytridiomycota incertae sedis</taxon>
        <taxon>Chytridiomycetes</taxon>
        <taxon>Spizellomycetales</taxon>
        <taxon>Spizellomycetaceae</taxon>
        <taxon>Spizellomyces</taxon>
    </lineage>
</organism>
<dbReference type="Gene3D" id="2.170.270.10">
    <property type="entry name" value="SET domain"/>
    <property type="match status" value="1"/>
</dbReference>
<sequence>MVVDPMQHKTETVIESWSMVKKEHVVKEERLSWHLTGSPEEHRSVVIEAEPVPTPPTLADGDVKDPPAPISCDKPTCSTPEVAEKVSKTYTHILSNEFKGGANGKTPSDEYMICDCRYVPGQNMRHQACGEESNCINKELFIECMGETCPAGQYCQNRRFQNRHYAPIEIFETEKKGFGLRATAPIRGGSFIIEYCGEVITGAMFKKRIQEYDKQGRKHFYFMSLKANEFIDASKKGNMSRFMNHSCSPNCALHKWVVGSNWRIGIFALRDLDVGEELSFDYKFERYGAKAQECFCGSANCKGYIGGKQAEIVMNSDDEGDSDMENSETDKPRATRRRKRGGEDSDYEGEAVRQEAECLHNAEDVQVVTRSLFRHAAKPKRIMRLLSKIENTNALPLQRRFIWGHGLSVLKMCLREYTGKNAAICLQVLRILRMLPIASKNTAEKVEDCVVKLAELPDLEISTIAKELVESWSTLQSVYKIPKRIPPPPDSDAPKEATGQDSPSQNGGSKRSYDEPDGDRVESYSPRSKRSRSDDREGERRYSSSDSRNRHDMYRPSYFASRAYPPEYADYETRSPWSRRGSGNNDSDYSGQRPYPRSAVPSHNSSVSGSPRYGHAPYPDHRTTYSSEHEHTPRRPSQADRPLPLGWKATRTEDGAVYYYNVNTREAQWEFPSESGEPANDERATLPSMLPGVSESAIRAVVEEANAVQSSPEKPSPHKEKRVSHPTSSTSDFPKKLKVEIGNFVVKQMSKYKIPSEKFKDLARAVTKALVDKERRTHSLNDNSELSEHKKSKIKIYVKEYCKRNGYLPKLQGGPSPATTGRGNGNDNIRS</sequence>
<accession>A0A0L0HD60</accession>
<evidence type="ECO:0000256" key="2">
    <source>
        <dbReference type="ARBA" id="ARBA00004286"/>
    </source>
</evidence>
<evidence type="ECO:0000313" key="17">
    <source>
        <dbReference type="Proteomes" id="UP000053201"/>
    </source>
</evidence>
<dbReference type="InParanoid" id="A0A0L0HD60"/>
<dbReference type="CDD" id="cd19172">
    <property type="entry name" value="SET_SETD2"/>
    <property type="match status" value="1"/>
</dbReference>
<evidence type="ECO:0000256" key="8">
    <source>
        <dbReference type="ARBA" id="ARBA00023015"/>
    </source>
</evidence>
<feature type="region of interest" description="Disordered" evidence="11">
    <location>
        <begin position="807"/>
        <end position="831"/>
    </location>
</feature>
<dbReference type="PANTHER" id="PTHR46711">
    <property type="entry name" value="HISTONE-LYSINE N-METHYLTRANSFERASE SETD2"/>
    <property type="match status" value="1"/>
</dbReference>
<dbReference type="InterPro" id="IPR001202">
    <property type="entry name" value="WW_dom"/>
</dbReference>
<keyword evidence="5" id="KW-0489">Methyltransferase</keyword>
<dbReference type="GO" id="GO:0005694">
    <property type="term" value="C:chromosome"/>
    <property type="evidence" value="ECO:0007669"/>
    <property type="project" value="UniProtKB-SubCell"/>
</dbReference>
<name>A0A0L0HD60_SPIPD</name>
<dbReference type="STRING" id="645134.A0A0L0HD60"/>
<comment type="subcellular location">
    <subcellularLocation>
        <location evidence="2">Chromosome</location>
    </subcellularLocation>
    <subcellularLocation>
        <location evidence="1">Nucleus</location>
    </subcellularLocation>
</comment>
<dbReference type="GO" id="GO:0006355">
    <property type="term" value="P:regulation of DNA-templated transcription"/>
    <property type="evidence" value="ECO:0007669"/>
    <property type="project" value="InterPro"/>
</dbReference>
<dbReference type="InterPro" id="IPR003616">
    <property type="entry name" value="Post-SET_dom"/>
</dbReference>
<dbReference type="EMBL" id="KQ257460">
    <property type="protein sequence ID" value="KNC98643.1"/>
    <property type="molecule type" value="Genomic_DNA"/>
</dbReference>
<dbReference type="GO" id="GO:0005634">
    <property type="term" value="C:nucleus"/>
    <property type="evidence" value="ECO:0007669"/>
    <property type="project" value="UniProtKB-SubCell"/>
</dbReference>
<dbReference type="Pfam" id="PF00397">
    <property type="entry name" value="WW"/>
    <property type="match status" value="1"/>
</dbReference>
<keyword evidence="9" id="KW-0804">Transcription</keyword>
<feature type="compositionally biased region" description="Polar residues" evidence="11">
    <location>
        <begin position="817"/>
        <end position="831"/>
    </location>
</feature>
<dbReference type="SMART" id="SM00570">
    <property type="entry name" value="AWS"/>
    <property type="match status" value="1"/>
</dbReference>
<dbReference type="InterPro" id="IPR036020">
    <property type="entry name" value="WW_dom_sf"/>
</dbReference>
<dbReference type="PROSITE" id="PS50020">
    <property type="entry name" value="WW_DOMAIN_2"/>
    <property type="match status" value="1"/>
</dbReference>
<feature type="compositionally biased region" description="Acidic residues" evidence="11">
    <location>
        <begin position="316"/>
        <end position="327"/>
    </location>
</feature>
<keyword evidence="7" id="KW-0949">S-adenosyl-L-methionine</keyword>
<dbReference type="GO" id="GO:0140955">
    <property type="term" value="F:histone H3K36 trimethyltransferase activity"/>
    <property type="evidence" value="ECO:0007669"/>
    <property type="project" value="UniProtKB-EC"/>
</dbReference>
<evidence type="ECO:0000256" key="11">
    <source>
        <dbReference type="SAM" id="MobiDB-lite"/>
    </source>
</evidence>
<dbReference type="EC" id="2.1.1.359" evidence="3"/>
<keyword evidence="17" id="KW-1185">Reference proteome</keyword>
<feature type="compositionally biased region" description="Basic and acidic residues" evidence="11">
    <location>
        <begin position="618"/>
        <end position="633"/>
    </location>
</feature>
<dbReference type="InterPro" id="IPR042294">
    <property type="entry name" value="SETD2_animal"/>
</dbReference>
<feature type="domain" description="Post-SET" evidence="14">
    <location>
        <begin position="290"/>
        <end position="306"/>
    </location>
</feature>
<feature type="region of interest" description="Disordered" evidence="11">
    <location>
        <begin position="480"/>
        <end position="648"/>
    </location>
</feature>
<keyword evidence="8" id="KW-0805">Transcription regulation</keyword>
<dbReference type="SMART" id="SM00508">
    <property type="entry name" value="PostSET"/>
    <property type="match status" value="1"/>
</dbReference>
<evidence type="ECO:0000313" key="16">
    <source>
        <dbReference type="EMBL" id="KNC98643.1"/>
    </source>
</evidence>
<feature type="region of interest" description="Disordered" evidence="11">
    <location>
        <begin position="316"/>
        <end position="349"/>
    </location>
</feature>
<dbReference type="GeneID" id="27689641"/>
<evidence type="ECO:0000256" key="9">
    <source>
        <dbReference type="ARBA" id="ARBA00023163"/>
    </source>
</evidence>
<dbReference type="OrthoDB" id="422362at2759"/>
<feature type="compositionally biased region" description="Basic and acidic residues" evidence="11">
    <location>
        <begin position="531"/>
        <end position="554"/>
    </location>
</feature>
<dbReference type="Gene3D" id="1.10.1740.100">
    <property type="entry name" value="Set2, Rpb1 interacting domain"/>
    <property type="match status" value="1"/>
</dbReference>
<feature type="region of interest" description="Disordered" evidence="11">
    <location>
        <begin position="701"/>
        <end position="734"/>
    </location>
</feature>
<dbReference type="SUPFAM" id="SSF82199">
    <property type="entry name" value="SET domain"/>
    <property type="match status" value="1"/>
</dbReference>
<dbReference type="PROSITE" id="PS50280">
    <property type="entry name" value="SET"/>
    <property type="match status" value="1"/>
</dbReference>
<dbReference type="Pfam" id="PF00856">
    <property type="entry name" value="SET"/>
    <property type="match status" value="1"/>
</dbReference>
<protein>
    <recommendedName>
        <fullName evidence="3">[histone H3]-lysine(36) N-trimethyltransferase</fullName>
        <ecNumber evidence="3">2.1.1.359</ecNumber>
    </recommendedName>
</protein>
<keyword evidence="6" id="KW-0808">Transferase</keyword>
<evidence type="ECO:0000259" key="15">
    <source>
        <dbReference type="PROSITE" id="PS51215"/>
    </source>
</evidence>
<keyword evidence="10" id="KW-0539">Nucleus</keyword>
<evidence type="ECO:0000256" key="7">
    <source>
        <dbReference type="ARBA" id="ARBA00022691"/>
    </source>
</evidence>
<dbReference type="PROSITE" id="PS50868">
    <property type="entry name" value="POST_SET"/>
    <property type="match status" value="1"/>
</dbReference>
<dbReference type="SUPFAM" id="SSF51045">
    <property type="entry name" value="WW domain"/>
    <property type="match status" value="1"/>
</dbReference>
<evidence type="ECO:0000256" key="3">
    <source>
        <dbReference type="ARBA" id="ARBA00012178"/>
    </source>
</evidence>
<evidence type="ECO:0000256" key="5">
    <source>
        <dbReference type="ARBA" id="ARBA00022603"/>
    </source>
</evidence>
<evidence type="ECO:0000259" key="12">
    <source>
        <dbReference type="PROSITE" id="PS50020"/>
    </source>
</evidence>
<dbReference type="InterPro" id="IPR038190">
    <property type="entry name" value="SRI_sf"/>
</dbReference>
<dbReference type="Proteomes" id="UP000053201">
    <property type="component" value="Unassembled WGS sequence"/>
</dbReference>
<feature type="compositionally biased region" description="Polar residues" evidence="11">
    <location>
        <begin position="581"/>
        <end position="590"/>
    </location>
</feature>
<feature type="domain" description="AWS" evidence="15">
    <location>
        <begin position="109"/>
        <end position="164"/>
    </location>
</feature>
<proteinExistence type="predicted"/>
<dbReference type="VEuPathDB" id="FungiDB:SPPG_06324"/>
<dbReference type="AlphaFoldDB" id="A0A0L0HD60"/>
<dbReference type="FunCoup" id="A0A0L0HD60">
    <property type="interactions" value="73"/>
</dbReference>